<protein>
    <recommendedName>
        <fullName evidence="2">DUF7918 domain-containing protein</fullName>
    </recommendedName>
</protein>
<dbReference type="STRING" id="650164.K5VKM8"/>
<proteinExistence type="predicted"/>
<feature type="compositionally biased region" description="Polar residues" evidence="1">
    <location>
        <begin position="383"/>
        <end position="403"/>
    </location>
</feature>
<reference evidence="3 4" key="1">
    <citation type="journal article" date="2012" name="BMC Genomics">
        <title>Comparative genomics of the white-rot fungi, Phanerochaete carnosa and P. chrysosporium, to elucidate the genetic basis of the distinct wood types they colonize.</title>
        <authorList>
            <person name="Suzuki H."/>
            <person name="MacDonald J."/>
            <person name="Syed K."/>
            <person name="Salamov A."/>
            <person name="Hori C."/>
            <person name="Aerts A."/>
            <person name="Henrissat B."/>
            <person name="Wiebenga A."/>
            <person name="vanKuyk P.A."/>
            <person name="Barry K."/>
            <person name="Lindquist E."/>
            <person name="LaButti K."/>
            <person name="Lapidus A."/>
            <person name="Lucas S."/>
            <person name="Coutinho P."/>
            <person name="Gong Y."/>
            <person name="Samejima M."/>
            <person name="Mahadevan R."/>
            <person name="Abou-Zaid M."/>
            <person name="de Vries R.P."/>
            <person name="Igarashi K."/>
            <person name="Yadav J.S."/>
            <person name="Grigoriev I.V."/>
            <person name="Master E.R."/>
        </authorList>
    </citation>
    <scope>NUCLEOTIDE SEQUENCE [LARGE SCALE GENOMIC DNA]</scope>
    <source>
        <strain evidence="3 4">HHB-10118-sp</strain>
    </source>
</reference>
<feature type="region of interest" description="Disordered" evidence="1">
    <location>
        <begin position="224"/>
        <end position="312"/>
    </location>
</feature>
<keyword evidence="4" id="KW-1185">Reference proteome</keyword>
<evidence type="ECO:0000256" key="1">
    <source>
        <dbReference type="SAM" id="MobiDB-lite"/>
    </source>
</evidence>
<dbReference type="InterPro" id="IPR057678">
    <property type="entry name" value="DUF7918"/>
</dbReference>
<dbReference type="HOGENOM" id="CLU_641089_0_0_1"/>
<dbReference type="OrthoDB" id="3364132at2759"/>
<name>K5VKM8_PHACS</name>
<feature type="compositionally biased region" description="Basic and acidic residues" evidence="1">
    <location>
        <begin position="406"/>
        <end position="416"/>
    </location>
</feature>
<dbReference type="KEGG" id="pco:PHACADRAFT_262379"/>
<gene>
    <name evidence="3" type="ORF">PHACADRAFT_262379</name>
</gene>
<evidence type="ECO:0000313" key="3">
    <source>
        <dbReference type="EMBL" id="EKM51953.1"/>
    </source>
</evidence>
<accession>K5VKM8</accession>
<dbReference type="RefSeq" id="XP_007399745.1">
    <property type="nucleotide sequence ID" value="XM_007399683.1"/>
</dbReference>
<dbReference type="Proteomes" id="UP000008370">
    <property type="component" value="Unassembled WGS sequence"/>
</dbReference>
<dbReference type="Pfam" id="PF25534">
    <property type="entry name" value="DUF7918"/>
    <property type="match status" value="1"/>
</dbReference>
<dbReference type="InParanoid" id="K5VKM8"/>
<dbReference type="AlphaFoldDB" id="K5VKM8"/>
<feature type="compositionally biased region" description="Polar residues" evidence="1">
    <location>
        <begin position="282"/>
        <end position="292"/>
    </location>
</feature>
<feature type="region of interest" description="Disordered" evidence="1">
    <location>
        <begin position="383"/>
        <end position="428"/>
    </location>
</feature>
<evidence type="ECO:0000259" key="2">
    <source>
        <dbReference type="Pfam" id="PF25534"/>
    </source>
</evidence>
<feature type="compositionally biased region" description="Low complexity" evidence="1">
    <location>
        <begin position="227"/>
        <end position="241"/>
    </location>
</feature>
<dbReference type="PANTHER" id="PTHR36223:SF1">
    <property type="entry name" value="TRANSCRIPTION ELONGATION FACTOR EAF N-TERMINAL DOMAIN-CONTAINING PROTEIN"/>
    <property type="match status" value="1"/>
</dbReference>
<feature type="domain" description="DUF7918" evidence="2">
    <location>
        <begin position="6"/>
        <end position="204"/>
    </location>
</feature>
<dbReference type="GeneID" id="18918265"/>
<sequence length="428" mass="46489">MPSNYGISISIVCGGSILEEYAWQSADERTASCFVPSASGKNFEIILTNNLNLQDVSVSITVDGSPIGRYYLAPGQKLLPGIYVSETTTKPFRFRSLVFNDEKGIHDPWSFTWENTGSIGFSIYRCRSTGIEQFRPQDPALVSYTARYGKARAATPAVLTGGEVPIKPIQGVGGITIDPHDKPYAKILVQYRPREILQMQGVIKTAFSCPSTASSTEILQAQGAVKTASSRPSTASSTAVSQPGRKRSLDSMSLLAESSGRPSQRLRGTPLTENSPPRLRSSHSTDSRQSGGSWAVHPAPSLPGGPGTPGELALMKTRLKHATEQMHGAMREMRSSMELMNSSMHQMQFLQQRIEALEARQLPPPPSLSTALMPVHTASQSSPTAADAVWSQQDRPSARTFASFSKDVEHNGREQELLDEGVGELQWP</sequence>
<dbReference type="PANTHER" id="PTHR36223">
    <property type="entry name" value="BETA-LACTAMASE-TYPE TRANSPEPTIDASE FOLD DOMAIN CONTAINING PROTEIN"/>
    <property type="match status" value="1"/>
</dbReference>
<organism evidence="3 4">
    <name type="scientific">Phanerochaete carnosa (strain HHB-10118-sp)</name>
    <name type="common">White-rot fungus</name>
    <name type="synonym">Peniophora carnosa</name>
    <dbReference type="NCBI Taxonomy" id="650164"/>
    <lineage>
        <taxon>Eukaryota</taxon>
        <taxon>Fungi</taxon>
        <taxon>Dikarya</taxon>
        <taxon>Basidiomycota</taxon>
        <taxon>Agaricomycotina</taxon>
        <taxon>Agaricomycetes</taxon>
        <taxon>Polyporales</taxon>
        <taxon>Phanerochaetaceae</taxon>
        <taxon>Phanerochaete</taxon>
    </lineage>
</organism>
<evidence type="ECO:0000313" key="4">
    <source>
        <dbReference type="Proteomes" id="UP000008370"/>
    </source>
</evidence>
<dbReference type="EMBL" id="JH930476">
    <property type="protein sequence ID" value="EKM51953.1"/>
    <property type="molecule type" value="Genomic_DNA"/>
</dbReference>